<feature type="compositionally biased region" description="Polar residues" evidence="8">
    <location>
        <begin position="25"/>
        <end position="34"/>
    </location>
</feature>
<evidence type="ECO:0000256" key="6">
    <source>
        <dbReference type="ARBA" id="ARBA00023054"/>
    </source>
</evidence>
<dbReference type="AlphaFoldDB" id="A0AAF0FFC8"/>
<evidence type="ECO:0000256" key="3">
    <source>
        <dbReference type="ARBA" id="ARBA00020733"/>
    </source>
</evidence>
<organism evidence="9 10">
    <name type="scientific">Malassezia psittaci</name>
    <dbReference type="NCBI Taxonomy" id="1821823"/>
    <lineage>
        <taxon>Eukaryota</taxon>
        <taxon>Fungi</taxon>
        <taxon>Dikarya</taxon>
        <taxon>Basidiomycota</taxon>
        <taxon>Ustilaginomycotina</taxon>
        <taxon>Malasseziomycetes</taxon>
        <taxon>Malasseziales</taxon>
        <taxon>Malasseziaceae</taxon>
        <taxon>Malassezia</taxon>
    </lineage>
</organism>
<dbReference type="Pfam" id="PF13945">
    <property type="entry name" value="NST1"/>
    <property type="match status" value="1"/>
</dbReference>
<feature type="region of interest" description="Disordered" evidence="8">
    <location>
        <begin position="629"/>
        <end position="670"/>
    </location>
</feature>
<feature type="region of interest" description="Disordered" evidence="8">
    <location>
        <begin position="711"/>
        <end position="1003"/>
    </location>
</feature>
<name>A0AAF0FFC8_9BASI</name>
<feature type="compositionally biased region" description="Basic residues" evidence="8">
    <location>
        <begin position="37"/>
        <end position="46"/>
    </location>
</feature>
<keyword evidence="4 7" id="KW-0963">Cytoplasm</keyword>
<sequence length="1267" mass="138835">MADPGATDVAARAPTERESAAPNDLFTNDSSIPPTHTAKKKKKKSKRTNDNTDPALTSHNAAAQVQADVLATASDLYRRIEADPVGLPDDEAYWTSLPAHLRTFIRNALPLGHLAEPGANPNALPRHASTQAMIAVAQQLAQAANASQRPMQQHAHAPDTYSSALSLDPSMFVDTPMFADLPLGKYGAPHLPSPGMQAAAVPGENGVGSVVLVNELEEDEADYHDEFGSDDLLDDKLEKGPTSKKKLKKKKKKSSHLLHEDVSSITTETRNPRSAPEVPPPPPPPAVPPPLPLPKRAPSSVPPSSRAAGKLPMTFTPRPMPNGNPSPNATSRAPFAKRPTKPHGSHTHDHDHTRVMFPAQMAGAAPPASGSGLTIGSAEEREQIRAFWHSLPEKQRKQLVSAEQQDVQRKLKEFQRHACACRVCVRKRKAIDAKLCELYATYYDALQTHLSQDTQQPPAPGPGPFPGSIALDNQGGVVGANLLLSRKPHSHTPHTDTRRRLPYAPIEPGDRRVTSPASPDVDALYGDEPLDDDEYDDEYENEHLEEDDLDTDFGLDTDRDSTLPPHHHHHYHSHQAQDRRGSTGCHQQDCYQINSSLTVKGILTVADDLSGNEVQKLILMMEQLAEHTADTSSNYSEDHHSSIDQDDDVDHADTDDEASVTSEVELTPDEQREQGWRMFQIFAARTLEHRVLHAYRETIAQQRQLQLLRELEEEESNEKAREAKRAKENQRKKDKKRLLRQQKEEEKSRKEQERLAEEAAARAEYEKQRRAELQKQEQLRQQKEAERRHKEEERLKKEEERKRALEREAERKSAQEREREEKRRAQEERERRKKEERRKAIEAREARKRETPVTTPSNASPKPATPAGVSLEHPAPSEASSNVAPVASSASTPSNAPSRSSPPQSTTPAVAPASIAFEPAASAVHDRSTATPLGYSPAPTRKAAPAATHRLPAHPNVASQPNGFPTPTPISSLHSFSSASSASSPARSSQPPLHAPADVPISWKSPSRLPHFGLYDAPRANVPTHPPFYDVNSATSSLGRMHLDPPLHAPPSATVPAPREYSAELPHRPAAGPAPTPAAQHNLPRAHSPSRSIPQPIGPIERPKRIMQDNTNAVRPEGILGSAALGDDEPIEPLVSRRNVPNVPPISNYPTGQALNYSSPWNAPSLPTFSSPFSHANQSAVDPWTKQPPTPATATQQPPIWDHARFAFDQPSALESKLGEFPPGTDSLPPIGKSRLPHANGNVGHPLNPSAAGYPFISPARPTFNGL</sequence>
<evidence type="ECO:0000256" key="4">
    <source>
        <dbReference type="ARBA" id="ARBA00022490"/>
    </source>
</evidence>
<feature type="compositionally biased region" description="Low complexity" evidence="8">
    <location>
        <begin position="1068"/>
        <end position="1079"/>
    </location>
</feature>
<feature type="compositionally biased region" description="Acidic residues" evidence="8">
    <location>
        <begin position="528"/>
        <end position="555"/>
    </location>
</feature>
<evidence type="ECO:0000313" key="10">
    <source>
        <dbReference type="Proteomes" id="UP001214628"/>
    </source>
</evidence>
<feature type="region of interest" description="Disordered" evidence="8">
    <location>
        <begin position="226"/>
        <end position="351"/>
    </location>
</feature>
<comment type="similarity">
    <text evidence="2 7">Belongs to the NST1 family.</text>
</comment>
<evidence type="ECO:0000256" key="2">
    <source>
        <dbReference type="ARBA" id="ARBA00007112"/>
    </source>
</evidence>
<feature type="compositionally biased region" description="Low complexity" evidence="8">
    <location>
        <begin position="296"/>
        <end position="308"/>
    </location>
</feature>
<evidence type="ECO:0000256" key="1">
    <source>
        <dbReference type="ARBA" id="ARBA00004496"/>
    </source>
</evidence>
<feature type="compositionally biased region" description="Basic and acidic residues" evidence="8">
    <location>
        <begin position="741"/>
        <end position="830"/>
    </location>
</feature>
<feature type="compositionally biased region" description="Acidic residues" evidence="8">
    <location>
        <begin position="644"/>
        <end position="658"/>
    </location>
</feature>
<keyword evidence="10" id="KW-1185">Reference proteome</keyword>
<comment type="subcellular location">
    <subcellularLocation>
        <location evidence="1 7">Cytoplasm</location>
    </subcellularLocation>
</comment>
<evidence type="ECO:0000313" key="9">
    <source>
        <dbReference type="EMBL" id="WFD43658.1"/>
    </source>
</evidence>
<keyword evidence="6 7" id="KW-0175">Coiled coil</keyword>
<dbReference type="Proteomes" id="UP001214628">
    <property type="component" value="Chromosome 3"/>
</dbReference>
<comment type="function">
    <text evidence="7">May act as a negative regulator of salt tolerance.</text>
</comment>
<dbReference type="InterPro" id="IPR025279">
    <property type="entry name" value="NST1"/>
</dbReference>
<feature type="compositionally biased region" description="Low complexity" evidence="8">
    <location>
        <begin position="874"/>
        <end position="908"/>
    </location>
</feature>
<feature type="region of interest" description="Disordered" evidence="8">
    <location>
        <begin position="1172"/>
        <end position="1196"/>
    </location>
</feature>
<proteinExistence type="inferred from homology"/>
<feature type="compositionally biased region" description="Basic and acidic residues" evidence="8">
    <location>
        <begin position="717"/>
        <end position="731"/>
    </location>
</feature>
<feature type="compositionally biased region" description="Basic residues" evidence="8">
    <location>
        <begin position="242"/>
        <end position="256"/>
    </location>
</feature>
<gene>
    <name evidence="9" type="primary">NST1</name>
    <name evidence="9" type="ORF">MPSI1_002322</name>
</gene>
<dbReference type="GO" id="GO:0005737">
    <property type="term" value="C:cytoplasm"/>
    <property type="evidence" value="ECO:0007669"/>
    <property type="project" value="UniProtKB-SubCell"/>
</dbReference>
<feature type="compositionally biased region" description="Basic and acidic residues" evidence="8">
    <location>
        <begin position="837"/>
        <end position="851"/>
    </location>
</feature>
<feature type="compositionally biased region" description="Low complexity" evidence="8">
    <location>
        <begin position="971"/>
        <end position="989"/>
    </location>
</feature>
<protein>
    <recommendedName>
        <fullName evidence="3 7">Stress response protein NST1</fullName>
    </recommendedName>
</protein>
<feature type="compositionally biased region" description="Pro residues" evidence="8">
    <location>
        <begin position="277"/>
        <end position="295"/>
    </location>
</feature>
<feature type="compositionally biased region" description="Polar residues" evidence="8">
    <location>
        <begin position="51"/>
        <end position="61"/>
    </location>
</feature>
<feature type="region of interest" description="Disordered" evidence="8">
    <location>
        <begin position="1044"/>
        <end position="1106"/>
    </location>
</feature>
<evidence type="ECO:0000256" key="5">
    <source>
        <dbReference type="ARBA" id="ARBA00023016"/>
    </source>
</evidence>
<accession>A0AAF0FFC8</accession>
<evidence type="ECO:0000256" key="8">
    <source>
        <dbReference type="SAM" id="MobiDB-lite"/>
    </source>
</evidence>
<dbReference type="EMBL" id="CP118377">
    <property type="protein sequence ID" value="WFD43658.1"/>
    <property type="molecule type" value="Genomic_DNA"/>
</dbReference>
<reference evidence="9" key="1">
    <citation type="submission" date="2023-02" db="EMBL/GenBank/DDBJ databases">
        <title>Mating type loci evolution in Malassezia.</title>
        <authorList>
            <person name="Coelho M.A."/>
        </authorList>
    </citation>
    <scope>NUCLEOTIDE SEQUENCE</scope>
    <source>
        <strain evidence="9">CBS 14136</strain>
    </source>
</reference>
<feature type="compositionally biased region" description="Low complexity" evidence="8">
    <location>
        <begin position="937"/>
        <end position="948"/>
    </location>
</feature>
<dbReference type="InterPro" id="IPR051195">
    <property type="entry name" value="Fungal_stress_NST1"/>
</dbReference>
<dbReference type="PANTHER" id="PTHR31780">
    <property type="entry name" value="STRESS RESPONSE PROTEIN NST1-RELATED"/>
    <property type="match status" value="1"/>
</dbReference>
<dbReference type="PANTHER" id="PTHR31780:SF10">
    <property type="entry name" value="LD36051P"/>
    <property type="match status" value="1"/>
</dbReference>
<feature type="region of interest" description="Disordered" evidence="8">
    <location>
        <begin position="1"/>
        <end position="61"/>
    </location>
</feature>
<evidence type="ECO:0000256" key="7">
    <source>
        <dbReference type="RuleBase" id="RU049441"/>
    </source>
</evidence>
<keyword evidence="5 7" id="KW-0346">Stress response</keyword>
<feature type="region of interest" description="Disordered" evidence="8">
    <location>
        <begin position="485"/>
        <end position="584"/>
    </location>
</feature>